<name>A0A835IJD2_9MAGN</name>
<evidence type="ECO:0000256" key="1">
    <source>
        <dbReference type="ARBA" id="ARBA00004123"/>
    </source>
</evidence>
<dbReference type="Pfam" id="PF00136">
    <property type="entry name" value="DNA_pol_B"/>
    <property type="match status" value="2"/>
</dbReference>
<dbReference type="InterPro" id="IPR023211">
    <property type="entry name" value="DNA_pol_palm_dom_sf"/>
</dbReference>
<evidence type="ECO:0000256" key="8">
    <source>
        <dbReference type="ARBA" id="ARBA00022833"/>
    </source>
</evidence>
<dbReference type="GO" id="GO:0003887">
    <property type="term" value="F:DNA-directed DNA polymerase activity"/>
    <property type="evidence" value="ECO:0007669"/>
    <property type="project" value="UniProtKB-KW"/>
</dbReference>
<protein>
    <recommendedName>
        <fullName evidence="12">DNA polymerase</fullName>
        <ecNumber evidence="12">2.7.7.7</ecNumber>
    </recommendedName>
</protein>
<dbReference type="GO" id="GO:0003697">
    <property type="term" value="F:single-stranded DNA binding"/>
    <property type="evidence" value="ECO:0007669"/>
    <property type="project" value="TreeGrafter"/>
</dbReference>
<keyword evidence="3 12" id="KW-0808">Transferase</keyword>
<dbReference type="PROSITE" id="PS51257">
    <property type="entry name" value="PROKAR_LIPOPROTEIN"/>
    <property type="match status" value="1"/>
</dbReference>
<dbReference type="InterPro" id="IPR038256">
    <property type="entry name" value="Pol_alpha_znc_sf"/>
</dbReference>
<evidence type="ECO:0000256" key="6">
    <source>
        <dbReference type="ARBA" id="ARBA00022723"/>
    </source>
</evidence>
<feature type="region of interest" description="Disordered" evidence="13">
    <location>
        <begin position="164"/>
        <end position="185"/>
    </location>
</feature>
<feature type="domain" description="DNA-directed DNA polymerase family B multifunctional" evidence="14">
    <location>
        <begin position="407"/>
        <end position="612"/>
    </location>
</feature>
<dbReference type="CDD" id="cd05532">
    <property type="entry name" value="POLBc_alpha"/>
    <property type="match status" value="1"/>
</dbReference>
<dbReference type="PROSITE" id="PS00116">
    <property type="entry name" value="DNA_POLYMERASE_B"/>
    <property type="match status" value="1"/>
</dbReference>
<dbReference type="Gene3D" id="1.10.3200.20">
    <property type="entry name" value="DNA Polymerase alpha, zinc finger"/>
    <property type="match status" value="1"/>
</dbReference>
<accession>A0A835IJD2</accession>
<dbReference type="OrthoDB" id="6755010at2759"/>
<comment type="catalytic activity">
    <reaction evidence="12">
        <text>DNA(n) + a 2'-deoxyribonucleoside 5'-triphosphate = DNA(n+1) + diphosphate</text>
        <dbReference type="Rhea" id="RHEA:22508"/>
        <dbReference type="Rhea" id="RHEA-COMP:17339"/>
        <dbReference type="Rhea" id="RHEA-COMP:17340"/>
        <dbReference type="ChEBI" id="CHEBI:33019"/>
        <dbReference type="ChEBI" id="CHEBI:61560"/>
        <dbReference type="ChEBI" id="CHEBI:173112"/>
        <dbReference type="EC" id="2.7.7.7"/>
    </reaction>
</comment>
<evidence type="ECO:0000256" key="10">
    <source>
        <dbReference type="ARBA" id="ARBA00023125"/>
    </source>
</evidence>
<dbReference type="PRINTS" id="PR00106">
    <property type="entry name" value="DNAPOLB"/>
</dbReference>
<dbReference type="InterPro" id="IPR045846">
    <property type="entry name" value="POLBc_alpha"/>
</dbReference>
<evidence type="ECO:0000256" key="13">
    <source>
        <dbReference type="SAM" id="MobiDB-lite"/>
    </source>
</evidence>
<dbReference type="GO" id="GO:0003688">
    <property type="term" value="F:DNA replication origin binding"/>
    <property type="evidence" value="ECO:0007669"/>
    <property type="project" value="TreeGrafter"/>
</dbReference>
<evidence type="ECO:0000259" key="15">
    <source>
        <dbReference type="Pfam" id="PF08996"/>
    </source>
</evidence>
<dbReference type="PANTHER" id="PTHR45861:SF1">
    <property type="entry name" value="DNA POLYMERASE ALPHA CATALYTIC SUBUNIT"/>
    <property type="match status" value="1"/>
</dbReference>
<evidence type="ECO:0000256" key="11">
    <source>
        <dbReference type="ARBA" id="ARBA00023242"/>
    </source>
</evidence>
<proteinExistence type="inferred from homology"/>
<dbReference type="GO" id="GO:0008270">
    <property type="term" value="F:zinc ion binding"/>
    <property type="evidence" value="ECO:0007669"/>
    <property type="project" value="UniProtKB-KW"/>
</dbReference>
<dbReference type="InterPro" id="IPR017964">
    <property type="entry name" value="DNA-dir_DNA_pol_B_CS"/>
</dbReference>
<comment type="caution">
    <text evidence="16">The sequence shown here is derived from an EMBL/GenBank/DDBJ whole genome shotgun (WGS) entry which is preliminary data.</text>
</comment>
<evidence type="ECO:0000256" key="9">
    <source>
        <dbReference type="ARBA" id="ARBA00022932"/>
    </source>
</evidence>
<evidence type="ECO:0000256" key="5">
    <source>
        <dbReference type="ARBA" id="ARBA00022705"/>
    </source>
</evidence>
<organism evidence="16 17">
    <name type="scientific">Coptis chinensis</name>
    <dbReference type="NCBI Taxonomy" id="261450"/>
    <lineage>
        <taxon>Eukaryota</taxon>
        <taxon>Viridiplantae</taxon>
        <taxon>Streptophyta</taxon>
        <taxon>Embryophyta</taxon>
        <taxon>Tracheophyta</taxon>
        <taxon>Spermatophyta</taxon>
        <taxon>Magnoliopsida</taxon>
        <taxon>Ranunculales</taxon>
        <taxon>Ranunculaceae</taxon>
        <taxon>Coptidoideae</taxon>
        <taxon>Coptis</taxon>
    </lineage>
</organism>
<dbReference type="AlphaFoldDB" id="A0A835IJD2"/>
<dbReference type="InterPro" id="IPR006134">
    <property type="entry name" value="DNA-dir_DNA_pol_B_multi_dom"/>
</dbReference>
<comment type="subcellular location">
    <subcellularLocation>
        <location evidence="1">Nucleus</location>
    </subcellularLocation>
</comment>
<evidence type="ECO:0000313" key="17">
    <source>
        <dbReference type="Proteomes" id="UP000631114"/>
    </source>
</evidence>
<keyword evidence="17" id="KW-1185">Reference proteome</keyword>
<dbReference type="Pfam" id="PF08996">
    <property type="entry name" value="zf-DNA_Pol"/>
    <property type="match status" value="1"/>
</dbReference>
<dbReference type="InterPro" id="IPR015088">
    <property type="entry name" value="Znf_DNA-dir_DNA_pol_B_alpha"/>
</dbReference>
<evidence type="ECO:0000256" key="3">
    <source>
        <dbReference type="ARBA" id="ARBA00022679"/>
    </source>
</evidence>
<keyword evidence="5 12" id="KW-0235">DNA replication</keyword>
<dbReference type="SUPFAM" id="SSF53098">
    <property type="entry name" value="Ribonuclease H-like"/>
    <property type="match status" value="1"/>
</dbReference>
<evidence type="ECO:0000256" key="12">
    <source>
        <dbReference type="RuleBase" id="RU000442"/>
    </source>
</evidence>
<dbReference type="FunFam" id="1.10.3200.20:FF:000003">
    <property type="entry name" value="DNA polymerase"/>
    <property type="match status" value="1"/>
</dbReference>
<evidence type="ECO:0000256" key="2">
    <source>
        <dbReference type="ARBA" id="ARBA00005755"/>
    </source>
</evidence>
<dbReference type="SMART" id="SM00486">
    <property type="entry name" value="POLBc"/>
    <property type="match status" value="1"/>
</dbReference>
<comment type="similarity">
    <text evidence="2 12">Belongs to the DNA polymerase type-B family.</text>
</comment>
<feature type="domain" description="Zinc finger DNA-directed DNA polymerase family B alpha" evidence="15">
    <location>
        <begin position="650"/>
        <end position="848"/>
    </location>
</feature>
<dbReference type="GO" id="GO:0006273">
    <property type="term" value="P:lagging strand elongation"/>
    <property type="evidence" value="ECO:0007669"/>
    <property type="project" value="TreeGrafter"/>
</dbReference>
<gene>
    <name evidence="16" type="ORF">IFM89_036423</name>
</gene>
<keyword evidence="6" id="KW-0479">Metal-binding</keyword>
<dbReference type="GO" id="GO:0006272">
    <property type="term" value="P:leading strand elongation"/>
    <property type="evidence" value="ECO:0007669"/>
    <property type="project" value="TreeGrafter"/>
</dbReference>
<reference evidence="16 17" key="1">
    <citation type="submission" date="2020-10" db="EMBL/GenBank/DDBJ databases">
        <title>The Coptis chinensis genome and diversification of protoberbering-type alkaloids.</title>
        <authorList>
            <person name="Wang B."/>
            <person name="Shu S."/>
            <person name="Song C."/>
            <person name="Liu Y."/>
        </authorList>
    </citation>
    <scope>NUCLEOTIDE SEQUENCE [LARGE SCALE GENOMIC DNA]</scope>
    <source>
        <strain evidence="16">HL-2020</strain>
        <tissue evidence="16">Leaf</tissue>
    </source>
</reference>
<dbReference type="Gene3D" id="1.10.132.60">
    <property type="entry name" value="DNA polymerase family B, C-terminal domain"/>
    <property type="match status" value="1"/>
</dbReference>
<dbReference type="InterPro" id="IPR006172">
    <property type="entry name" value="DNA-dir_DNA_pol_B"/>
</dbReference>
<evidence type="ECO:0000313" key="16">
    <source>
        <dbReference type="EMBL" id="KAF9617462.1"/>
    </source>
</evidence>
<keyword evidence="8" id="KW-0862">Zinc</keyword>
<dbReference type="InterPro" id="IPR043502">
    <property type="entry name" value="DNA/RNA_pol_sf"/>
</dbReference>
<dbReference type="InterPro" id="IPR042087">
    <property type="entry name" value="DNA_pol_B_thumb"/>
</dbReference>
<dbReference type="GO" id="GO:1902975">
    <property type="term" value="P:mitotic DNA replication initiation"/>
    <property type="evidence" value="ECO:0007669"/>
    <property type="project" value="InterPro"/>
</dbReference>
<evidence type="ECO:0000256" key="7">
    <source>
        <dbReference type="ARBA" id="ARBA00022771"/>
    </source>
</evidence>
<sequence length="852" mass="95419">MWSKVGRLKRSVMPKLTKGSSVFGSGASPGIMSCIAGRLLCDTFVCSRDLLKEVSYSLTQLAKTQLNRDRKEIAPHKIHTMFQSSGSLMELIEYGETDAWLSMELMFHLSVLPLTRQLTNISGNLWGKTLQGARAQRVEYLLLHAFHAKKYIVPDKISAREKEAISAKRRMSHGAEGGDADNVDLKGIPSEDGLQQLDQGKGKKGPAYAGGLVLEPKKGLYDKYILLLDFNSLYPSIIQLLKNLVERRKNAKRWLKTASGLKYQQLDIQQQALKLTANSMYGCLGFPNSRFYAKPLAELITLQGREILQSTVDLVQNNLNLEVIYGDTDSIMIYSGLDDIAQAKVIAGKVIQEIDKKAWPLWARVANQIVPLMHEFLEAQFATGAICYGFRDNVYVAYELYISDNVEVNKKYSCLEIDLDGLYKRMLLLKKKKYAAVKVQFKDGTPYEIIERKGLDMVRRDWSLLSKDLGDFCLSQILSGGSCEDVVESIHSSLMKVQEEMRNGEIALEKYVITKTLTKPPEAYPDAKNQPHVQVALRLKEAGYSSGFSAGDTVPYVICCEQGTSSGSSTGIAQRARHPDELEKERGNLMVDIEYYLSQQIHPVVSRLCASIEGTSPARLADCLGLDSSKFQNKKTDAVSNDPSASLLSAVDDDERYRGCEPLRLSCPCSCTFECPTLSSLVSSSSGESLTELQAKESSHNFWHTLHCPKCPDDSDGGLITAVMIANQVKRQVDGFISMYYKGTMTCDDETCNFTSRSLNMRVIGESERGTVCPNYPRCNGHLVRKYTEVDLYKQLSYFCHVLDAVRFIDKLDLKLRIPLEKDLARIRLVVQKIRDRCAYGWIQMKDLTISV</sequence>
<dbReference type="EC" id="2.7.7.7" evidence="12"/>
<dbReference type="SUPFAM" id="SSF56672">
    <property type="entry name" value="DNA/RNA polymerases"/>
    <property type="match status" value="1"/>
</dbReference>
<keyword evidence="4 12" id="KW-0548">Nucleotidyltransferase</keyword>
<keyword evidence="9 12" id="KW-0239">DNA-directed DNA polymerase</keyword>
<keyword evidence="7" id="KW-0863">Zinc-finger</keyword>
<dbReference type="GO" id="GO:0000166">
    <property type="term" value="F:nucleotide binding"/>
    <property type="evidence" value="ECO:0007669"/>
    <property type="project" value="InterPro"/>
</dbReference>
<evidence type="ECO:0000256" key="4">
    <source>
        <dbReference type="ARBA" id="ARBA00022695"/>
    </source>
</evidence>
<keyword evidence="10 12" id="KW-0238">DNA-binding</keyword>
<dbReference type="Proteomes" id="UP000631114">
    <property type="component" value="Unassembled WGS sequence"/>
</dbReference>
<dbReference type="GO" id="GO:0005658">
    <property type="term" value="C:alpha DNA polymerase:primase complex"/>
    <property type="evidence" value="ECO:0007669"/>
    <property type="project" value="TreeGrafter"/>
</dbReference>
<dbReference type="Gene3D" id="3.30.420.10">
    <property type="entry name" value="Ribonuclease H-like superfamily/Ribonuclease H"/>
    <property type="match status" value="1"/>
</dbReference>
<dbReference type="InterPro" id="IPR036397">
    <property type="entry name" value="RNaseH_sf"/>
</dbReference>
<dbReference type="GO" id="GO:0003682">
    <property type="term" value="F:chromatin binding"/>
    <property type="evidence" value="ECO:0007669"/>
    <property type="project" value="TreeGrafter"/>
</dbReference>
<dbReference type="FunFam" id="1.10.132.60:FF:000004">
    <property type="entry name" value="DNA polymerase"/>
    <property type="match status" value="1"/>
</dbReference>
<dbReference type="InterPro" id="IPR012337">
    <property type="entry name" value="RNaseH-like_sf"/>
</dbReference>
<evidence type="ECO:0000259" key="14">
    <source>
        <dbReference type="Pfam" id="PF00136"/>
    </source>
</evidence>
<keyword evidence="11" id="KW-0539">Nucleus</keyword>
<feature type="domain" description="DNA-directed DNA polymerase family B multifunctional" evidence="14">
    <location>
        <begin position="239"/>
        <end position="357"/>
    </location>
</feature>
<dbReference type="EMBL" id="JADFTS010000003">
    <property type="protein sequence ID" value="KAF9617462.1"/>
    <property type="molecule type" value="Genomic_DNA"/>
</dbReference>
<dbReference type="Gene3D" id="3.90.1600.10">
    <property type="entry name" value="Palm domain of DNA polymerase"/>
    <property type="match status" value="2"/>
</dbReference>
<dbReference type="PANTHER" id="PTHR45861">
    <property type="entry name" value="DNA POLYMERASE ALPHA CATALYTIC SUBUNIT"/>
    <property type="match status" value="1"/>
</dbReference>